<name>A0A2U3P8W5_9MYCO</name>
<sequence length="364" mass="38430">MSSTPIRVVVWSTGGIGSIAVRAVAENPGTDLVGVWVHSPEKAGRDAGDLVGIGPIGVTTTNDADALIALRPDCVVYAAMGPDRDAAAVPDYVKLLEAGVNVVTTSVHRLIDPAGFEPEVWREQLAQAASAGGASLYASGIEPGFAADHLVLMLTTQSKSITSIHASEIALYDDYPVVETMTDAMGFGRPLDYQALLSYPGTIAFQWGPGLRLIARGLGLQIDEIRENFDRVATDRDLHVAFGTAEAGTCGALRTQAIAVIDGREVITIEHVNRIAPDLGLEWAEEMTQPVYRIRIEGEPDIACDMTASLREPKASGSPMDSGAGAMVATAMRVVNAIPYVVGAKPGLLSALDLPLTLPRHALR</sequence>
<dbReference type="Pfam" id="PF19328">
    <property type="entry name" value="DAP_DH_C"/>
    <property type="match status" value="1"/>
</dbReference>
<dbReference type="InterPro" id="IPR045760">
    <property type="entry name" value="DAP_DH_C"/>
</dbReference>
<dbReference type="STRING" id="1841861.GCA_900157365_00693"/>
<dbReference type="EMBL" id="FUEZ01000004">
    <property type="protein sequence ID" value="SPM40180.1"/>
    <property type="molecule type" value="Genomic_DNA"/>
</dbReference>
<proteinExistence type="predicted"/>
<protein>
    <submittedName>
        <fullName evidence="5">Dihydrodipicolinate reductase</fullName>
    </submittedName>
</protein>
<evidence type="ECO:0000259" key="3">
    <source>
        <dbReference type="Pfam" id="PF01113"/>
    </source>
</evidence>
<evidence type="ECO:0000256" key="2">
    <source>
        <dbReference type="ARBA" id="ARBA00023002"/>
    </source>
</evidence>
<dbReference type="OrthoDB" id="4748893at2"/>
<feature type="domain" description="2,4-diaminopentanoate dehydrogenase C-terminal" evidence="4">
    <location>
        <begin position="145"/>
        <end position="357"/>
    </location>
</feature>
<accession>A0A2U3P8W5</accession>
<dbReference type="InterPro" id="IPR000846">
    <property type="entry name" value="DapB_N"/>
</dbReference>
<dbReference type="AlphaFoldDB" id="A0A2U3P8W5"/>
<dbReference type="Pfam" id="PF01113">
    <property type="entry name" value="DapB_N"/>
    <property type="match status" value="1"/>
</dbReference>
<evidence type="ECO:0000256" key="1">
    <source>
        <dbReference type="ARBA" id="ARBA00022857"/>
    </source>
</evidence>
<keyword evidence="1" id="KW-0521">NADP</keyword>
<dbReference type="Gene3D" id="3.40.50.720">
    <property type="entry name" value="NAD(P)-binding Rossmann-like Domain"/>
    <property type="match status" value="1"/>
</dbReference>
<dbReference type="SUPFAM" id="SSF51735">
    <property type="entry name" value="NAD(P)-binding Rossmann-fold domains"/>
    <property type="match status" value="1"/>
</dbReference>
<reference evidence="5 6" key="1">
    <citation type="submission" date="2017-01" db="EMBL/GenBank/DDBJ databases">
        <authorList>
            <consortium name="Urmite Genomes"/>
        </authorList>
    </citation>
    <scope>NUCLEOTIDE SEQUENCE [LARGE SCALE GENOMIC DNA]</scope>
    <source>
        <strain evidence="5 6">AB215</strain>
    </source>
</reference>
<keyword evidence="2" id="KW-0560">Oxidoreductase</keyword>
<dbReference type="Proteomes" id="UP000240424">
    <property type="component" value="Unassembled WGS sequence"/>
</dbReference>
<keyword evidence="6" id="KW-1185">Reference proteome</keyword>
<dbReference type="GO" id="GO:0008839">
    <property type="term" value="F:4-hydroxy-tetrahydrodipicolinate reductase"/>
    <property type="evidence" value="ECO:0007669"/>
    <property type="project" value="InterPro"/>
</dbReference>
<evidence type="ECO:0000313" key="5">
    <source>
        <dbReference type="EMBL" id="SPM40180.1"/>
    </source>
</evidence>
<organism evidence="5 6">
    <name type="scientific">Mycobacterium numidiamassiliense</name>
    <dbReference type="NCBI Taxonomy" id="1841861"/>
    <lineage>
        <taxon>Bacteria</taxon>
        <taxon>Bacillati</taxon>
        <taxon>Actinomycetota</taxon>
        <taxon>Actinomycetes</taxon>
        <taxon>Mycobacteriales</taxon>
        <taxon>Mycobacteriaceae</taxon>
        <taxon>Mycobacterium</taxon>
    </lineage>
</organism>
<gene>
    <name evidence="5" type="ORF">MNAB215_2376</name>
</gene>
<dbReference type="InterPro" id="IPR036291">
    <property type="entry name" value="NAD(P)-bd_dom_sf"/>
</dbReference>
<evidence type="ECO:0000313" key="6">
    <source>
        <dbReference type="Proteomes" id="UP000240424"/>
    </source>
</evidence>
<feature type="domain" description="Dihydrodipicolinate reductase N-terminal" evidence="3">
    <location>
        <begin position="8"/>
        <end position="76"/>
    </location>
</feature>
<dbReference type="GO" id="GO:0009089">
    <property type="term" value="P:lysine biosynthetic process via diaminopimelate"/>
    <property type="evidence" value="ECO:0007669"/>
    <property type="project" value="InterPro"/>
</dbReference>
<dbReference type="CDD" id="cd24146">
    <property type="entry name" value="nat-AmDH_N_like"/>
    <property type="match status" value="1"/>
</dbReference>
<evidence type="ECO:0000259" key="4">
    <source>
        <dbReference type="Pfam" id="PF19328"/>
    </source>
</evidence>
<dbReference type="RefSeq" id="WP_077079028.1">
    <property type="nucleotide sequence ID" value="NZ_FUEZ01000004.1"/>
</dbReference>